<feature type="compositionally biased region" description="Polar residues" evidence="1">
    <location>
        <begin position="17"/>
        <end position="33"/>
    </location>
</feature>
<organism evidence="2 3">
    <name type="scientific">Fusarium heterosporum</name>
    <dbReference type="NCBI Taxonomy" id="42747"/>
    <lineage>
        <taxon>Eukaryota</taxon>
        <taxon>Fungi</taxon>
        <taxon>Dikarya</taxon>
        <taxon>Ascomycota</taxon>
        <taxon>Pezizomycotina</taxon>
        <taxon>Sordariomycetes</taxon>
        <taxon>Hypocreomycetidae</taxon>
        <taxon>Hypocreales</taxon>
        <taxon>Nectriaceae</taxon>
        <taxon>Fusarium</taxon>
        <taxon>Fusarium heterosporum species complex</taxon>
    </lineage>
</organism>
<comment type="caution">
    <text evidence="2">The sequence shown here is derived from an EMBL/GenBank/DDBJ whole genome shotgun (WGS) entry which is preliminary data.</text>
</comment>
<evidence type="ECO:0000256" key="1">
    <source>
        <dbReference type="SAM" id="MobiDB-lite"/>
    </source>
</evidence>
<feature type="region of interest" description="Disordered" evidence="1">
    <location>
        <begin position="1"/>
        <end position="58"/>
    </location>
</feature>
<dbReference type="Proteomes" id="UP000567885">
    <property type="component" value="Unassembled WGS sequence"/>
</dbReference>
<proteinExistence type="predicted"/>
<dbReference type="AlphaFoldDB" id="A0A8H5SVS1"/>
<gene>
    <name evidence="2" type="ORF">FHETE_9233</name>
</gene>
<keyword evidence="3" id="KW-1185">Reference proteome</keyword>
<accession>A0A8H5SVS1</accession>
<dbReference type="OrthoDB" id="5552418at2759"/>
<name>A0A8H5SVS1_FUSHE</name>
<evidence type="ECO:0000313" key="2">
    <source>
        <dbReference type="EMBL" id="KAF5659951.1"/>
    </source>
</evidence>
<feature type="compositionally biased region" description="Basic and acidic residues" evidence="1">
    <location>
        <begin position="1"/>
        <end position="11"/>
    </location>
</feature>
<sequence length="359" mass="39290">MDDSNRMRRQNEPPVHSNPNQRYSLHDPSQQRRSLAGVSNDRYRPASLANPSPSGRGMGGAGNYSSYYSEPSASFSTASMAGTAIAYGSEYGQDSRQQPQSFSGYGTATTMMYNVGQPGAQNTVYDAQQFSSRQPAAMQMMTPDVASTYFGSETGNSGGPSGSANVYQQSNAMNYASNSISSVSAMPQATASADVSMTEEHEYGEGALEEKWVSYQRQLGSIFQEIVNGSLESASETLLSVTSWLLSQVADLGLNLDDTNLHADRIQLWNDFNHAWLGLGQRQIDLMISNQQLSRSQSLVSRDMIKKLGNELIRLCDGIERHGLVDYQYGVWEDQITAVLEDCLDLYEGSEEDSDSGNR</sequence>
<dbReference type="EMBL" id="JAAGWQ010000205">
    <property type="protein sequence ID" value="KAF5659951.1"/>
    <property type="molecule type" value="Genomic_DNA"/>
</dbReference>
<reference evidence="2 3" key="1">
    <citation type="submission" date="2020-05" db="EMBL/GenBank/DDBJ databases">
        <title>Identification and distribution of gene clusters putatively required for synthesis of sphingolipid metabolism inhibitors in phylogenetically diverse species of the filamentous fungus Fusarium.</title>
        <authorList>
            <person name="Kim H.-S."/>
            <person name="Busman M."/>
            <person name="Brown D.W."/>
            <person name="Divon H."/>
            <person name="Uhlig S."/>
            <person name="Proctor R.H."/>
        </authorList>
    </citation>
    <scope>NUCLEOTIDE SEQUENCE [LARGE SCALE GENOMIC DNA]</scope>
    <source>
        <strain evidence="2 3">NRRL 20693</strain>
    </source>
</reference>
<evidence type="ECO:0000313" key="3">
    <source>
        <dbReference type="Proteomes" id="UP000567885"/>
    </source>
</evidence>
<protein>
    <submittedName>
        <fullName evidence="2">Uncharacterized protein</fullName>
    </submittedName>
</protein>